<keyword evidence="11" id="KW-1015">Disulfide bond</keyword>
<keyword evidence="7 13" id="KW-0732">Signal</keyword>
<dbReference type="EMBL" id="GL996501">
    <property type="protein sequence ID" value="EGW32893.1"/>
    <property type="molecule type" value="Genomic_DNA"/>
</dbReference>
<dbReference type="RefSeq" id="XP_007374408.1">
    <property type="nucleotide sequence ID" value="XM_007374346.1"/>
</dbReference>
<feature type="chain" id="PRO_5003442418" description="candidapepsin" evidence="13">
    <location>
        <begin position="18"/>
        <end position="435"/>
    </location>
</feature>
<comment type="similarity">
    <text evidence="3">Belongs to the peptidase A1 family.</text>
</comment>
<keyword evidence="9" id="KW-0378">Hydrolase</keyword>
<keyword evidence="8" id="KW-0064">Aspartyl protease</keyword>
<evidence type="ECO:0000256" key="8">
    <source>
        <dbReference type="ARBA" id="ARBA00022750"/>
    </source>
</evidence>
<dbReference type="PROSITE" id="PS51767">
    <property type="entry name" value="PEPTIDASE_A1"/>
    <property type="match status" value="1"/>
</dbReference>
<dbReference type="AlphaFoldDB" id="G3AKD6"/>
<dbReference type="GeneID" id="18870859"/>
<dbReference type="EC" id="3.4.23.24" evidence="4"/>
<evidence type="ECO:0000256" key="5">
    <source>
        <dbReference type="ARBA" id="ARBA00022525"/>
    </source>
</evidence>
<evidence type="ECO:0000313" key="16">
    <source>
        <dbReference type="Proteomes" id="UP000000709"/>
    </source>
</evidence>
<dbReference type="HOGENOM" id="CLU_013253_9_1_1"/>
<dbReference type="eggNOG" id="KOG1339">
    <property type="taxonomic scope" value="Eukaryota"/>
</dbReference>
<keyword evidence="6" id="KW-0645">Protease</keyword>
<dbReference type="PRINTS" id="PR00792">
    <property type="entry name" value="PEPSIN"/>
</dbReference>
<evidence type="ECO:0000256" key="2">
    <source>
        <dbReference type="ARBA" id="ARBA00004613"/>
    </source>
</evidence>
<feature type="signal peptide" evidence="13">
    <location>
        <begin position="1"/>
        <end position="17"/>
    </location>
</feature>
<evidence type="ECO:0000256" key="4">
    <source>
        <dbReference type="ARBA" id="ARBA00013207"/>
    </source>
</evidence>
<dbReference type="SUPFAM" id="SSF50630">
    <property type="entry name" value="Acid proteases"/>
    <property type="match status" value="1"/>
</dbReference>
<dbReference type="Proteomes" id="UP000000709">
    <property type="component" value="Unassembled WGS sequence"/>
</dbReference>
<dbReference type="OMA" id="NAVCIPK"/>
<dbReference type="PANTHER" id="PTHR47966">
    <property type="entry name" value="BETA-SITE APP-CLEAVING ENZYME, ISOFORM A-RELATED"/>
    <property type="match status" value="1"/>
</dbReference>
<proteinExistence type="inferred from homology"/>
<dbReference type="InParanoid" id="G3AKD6"/>
<dbReference type="InterPro" id="IPR021109">
    <property type="entry name" value="Peptidase_aspartic_dom_sf"/>
</dbReference>
<dbReference type="Pfam" id="PF00026">
    <property type="entry name" value="Asp"/>
    <property type="match status" value="1"/>
</dbReference>
<evidence type="ECO:0000256" key="11">
    <source>
        <dbReference type="ARBA" id="ARBA00023157"/>
    </source>
</evidence>
<evidence type="ECO:0000256" key="3">
    <source>
        <dbReference type="ARBA" id="ARBA00007447"/>
    </source>
</evidence>
<comment type="subcellular location">
    <subcellularLocation>
        <location evidence="2">Secreted</location>
    </subcellularLocation>
</comment>
<evidence type="ECO:0000256" key="7">
    <source>
        <dbReference type="ARBA" id="ARBA00022729"/>
    </source>
</evidence>
<dbReference type="OrthoDB" id="771136at2759"/>
<dbReference type="GO" id="GO:0004190">
    <property type="term" value="F:aspartic-type endopeptidase activity"/>
    <property type="evidence" value="ECO:0007669"/>
    <property type="project" value="UniProtKB-KW"/>
</dbReference>
<feature type="domain" description="Peptidase A1" evidence="14">
    <location>
        <begin position="56"/>
        <end position="378"/>
    </location>
</feature>
<feature type="active site" evidence="12">
    <location>
        <position position="74"/>
    </location>
</feature>
<keyword evidence="10" id="KW-0865">Zymogen</keyword>
<gene>
    <name evidence="15" type="ORF">SPAPADRAFT_150243</name>
</gene>
<keyword evidence="5" id="KW-0964">Secreted</keyword>
<comment type="catalytic activity">
    <reaction evidence="1">
        <text>Preferential cleavage at the carboxyl of hydrophobic amino acids, but fails to cleave 15-Leu-|-Tyr-16, 16-Tyr-|-Leu-17 and 24-Phe-|-Phe-25 of insulin B chain. Activates trypsinogen, and degrades keratin.</text>
        <dbReference type="EC" id="3.4.23.24"/>
    </reaction>
</comment>
<dbReference type="GO" id="GO:0006508">
    <property type="term" value="P:proteolysis"/>
    <property type="evidence" value="ECO:0007669"/>
    <property type="project" value="UniProtKB-KW"/>
</dbReference>
<evidence type="ECO:0000256" key="9">
    <source>
        <dbReference type="ARBA" id="ARBA00022801"/>
    </source>
</evidence>
<dbReference type="InterPro" id="IPR033121">
    <property type="entry name" value="PEPTIDASE_A1"/>
</dbReference>
<name>G3AKD6_SPAPN</name>
<keyword evidence="16" id="KW-1185">Reference proteome</keyword>
<dbReference type="InterPro" id="IPR033876">
    <property type="entry name" value="SAP-like"/>
</dbReference>
<accession>G3AKD6</accession>
<evidence type="ECO:0000256" key="1">
    <source>
        <dbReference type="ARBA" id="ARBA00001675"/>
    </source>
</evidence>
<dbReference type="InterPro" id="IPR001461">
    <property type="entry name" value="Aspartic_peptidase_A1"/>
</dbReference>
<evidence type="ECO:0000256" key="6">
    <source>
        <dbReference type="ARBA" id="ARBA00022670"/>
    </source>
</evidence>
<evidence type="ECO:0000256" key="10">
    <source>
        <dbReference type="ARBA" id="ARBA00023145"/>
    </source>
</evidence>
<dbReference type="CDD" id="cd05474">
    <property type="entry name" value="SAP_like"/>
    <property type="match status" value="1"/>
</dbReference>
<organism evidence="16">
    <name type="scientific">Spathaspora passalidarum (strain NRRL Y-27907 / 11-Y1)</name>
    <dbReference type="NCBI Taxonomy" id="619300"/>
    <lineage>
        <taxon>Eukaryota</taxon>
        <taxon>Fungi</taxon>
        <taxon>Dikarya</taxon>
        <taxon>Ascomycota</taxon>
        <taxon>Saccharomycotina</taxon>
        <taxon>Pichiomycetes</taxon>
        <taxon>Debaryomycetaceae</taxon>
        <taxon>Spathaspora</taxon>
    </lineage>
</organism>
<evidence type="ECO:0000256" key="12">
    <source>
        <dbReference type="PIRSR" id="PIRSR601461-1"/>
    </source>
</evidence>
<dbReference type="GO" id="GO:0005576">
    <property type="term" value="C:extracellular region"/>
    <property type="evidence" value="ECO:0007669"/>
    <property type="project" value="UniProtKB-SubCell"/>
</dbReference>
<protein>
    <recommendedName>
        <fullName evidence="4">candidapepsin</fullName>
        <ecNumber evidence="4">3.4.23.24</ecNumber>
    </recommendedName>
</protein>
<dbReference type="PANTHER" id="PTHR47966:SF65">
    <property type="entry name" value="ASPARTIC-TYPE ENDOPEPTIDASE"/>
    <property type="match status" value="1"/>
</dbReference>
<feature type="active site" evidence="12">
    <location>
        <position position="267"/>
    </location>
</feature>
<dbReference type="Gene3D" id="2.40.70.10">
    <property type="entry name" value="Acid Proteases"/>
    <property type="match status" value="2"/>
</dbReference>
<dbReference type="KEGG" id="spaa:SPAPADRAFT_150243"/>
<sequence length="435" mass="47586">MLKLLLLQWVLCGTAFAAVSPGYFSLEIRTSHVSKNGFGKRDAVDISLKDDKQSSMLTELQIGSNRDKVEVVVDTGSSVLWVMDPDVECKTSPLTGKVTDCKAHGTFSFQGSETFNKTEEPFHMEYEDKESADGFYVKDDISLGNDVDIKGFGFGLANGTSSDFGILGIRISFPEANSTGQSLPVELTNQGITNRSAYSIFLNKPNKKGSVLFGAVDHSKYLGDLQTVPIVYDETEPHIKVNVSGIDINMNGTKVSGGISESAFLLDTGTAISRFPKSFSDTLLERIEGSEYEDSVSFFGSLDCSQIENLKFEIKFDGKTITVPVKDLVYKKVHNSTDEGCGFMIKFEDDNDDLILGMDVLRSIYFVVDLDDKEVSLAQTDFSNGKQDIEAFPPPGVNRTLASRGRSEEKVSSANSIVSSIDVLLCLAISLTWLL</sequence>
<evidence type="ECO:0000259" key="14">
    <source>
        <dbReference type="PROSITE" id="PS51767"/>
    </source>
</evidence>
<evidence type="ECO:0000256" key="13">
    <source>
        <dbReference type="SAM" id="SignalP"/>
    </source>
</evidence>
<reference evidence="15 16" key="1">
    <citation type="journal article" date="2011" name="Proc. Natl. Acad. Sci. U.S.A.">
        <title>Comparative genomics of xylose-fermenting fungi for enhanced biofuel production.</title>
        <authorList>
            <person name="Wohlbach D.J."/>
            <person name="Kuo A."/>
            <person name="Sato T.K."/>
            <person name="Potts K.M."/>
            <person name="Salamov A.A."/>
            <person name="LaButti K.M."/>
            <person name="Sun H."/>
            <person name="Clum A."/>
            <person name="Pangilinan J.L."/>
            <person name="Lindquist E.A."/>
            <person name="Lucas S."/>
            <person name="Lapidus A."/>
            <person name="Jin M."/>
            <person name="Gunawan C."/>
            <person name="Balan V."/>
            <person name="Dale B.E."/>
            <person name="Jeffries T.W."/>
            <person name="Zinkel R."/>
            <person name="Barry K.W."/>
            <person name="Grigoriev I.V."/>
            <person name="Gasch A.P."/>
        </authorList>
    </citation>
    <scope>NUCLEOTIDE SEQUENCE [LARGE SCALE GENOMIC DNA]</scope>
    <source>
        <strain evidence="16">NRRL Y-27907 / 11-Y1</strain>
    </source>
</reference>
<evidence type="ECO:0000313" key="15">
    <source>
        <dbReference type="EMBL" id="EGW32893.1"/>
    </source>
</evidence>